<accession>A0A1F2PWI9</accession>
<dbReference type="GO" id="GO:0030655">
    <property type="term" value="P:beta-lactam antibiotic catabolic process"/>
    <property type="evidence" value="ECO:0007669"/>
    <property type="project" value="InterPro"/>
</dbReference>
<keyword evidence="6" id="KW-1185">Reference proteome</keyword>
<reference evidence="3 6" key="2">
    <citation type="submission" date="2020-12" db="EMBL/GenBank/DDBJ databases">
        <title>Draft genome sequence of furan degrading bacterial strain FUR100.</title>
        <authorList>
            <person name="Woiski C."/>
        </authorList>
    </citation>
    <scope>NUCLEOTIDE SEQUENCE [LARGE SCALE GENOMIC DNA]</scope>
    <source>
        <strain evidence="3 6">FUR100</strain>
    </source>
</reference>
<dbReference type="OMA" id="IWQHRIR"/>
<dbReference type="Proteomes" id="UP000627573">
    <property type="component" value="Unassembled WGS sequence"/>
</dbReference>
<dbReference type="PANTHER" id="PTHR35333">
    <property type="entry name" value="BETA-LACTAMASE"/>
    <property type="match status" value="1"/>
</dbReference>
<reference evidence="2 5" key="1">
    <citation type="journal article" date="2017" name="Poromechanics V (2013)">
        <title>Genomic Characterization of the Arsenic-Tolerant Actinobacterium, &lt;i&gt;Rhodococcus erythropolis&lt;/i&gt; S43.</title>
        <authorList>
            <person name="Retamal-Morales G."/>
            <person name="Mehnert M."/>
            <person name="Schwabe R."/>
            <person name="Tischler D."/>
            <person name="Schloemann M."/>
            <person name="Levican G.J."/>
        </authorList>
    </citation>
    <scope>NUCLEOTIDE SEQUENCE [LARGE SCALE GENOMIC DNA]</scope>
    <source>
        <strain evidence="2 5">S43</strain>
    </source>
</reference>
<evidence type="ECO:0000313" key="2">
    <source>
        <dbReference type="EMBL" id="KAB2587329.1"/>
    </source>
</evidence>
<protein>
    <submittedName>
        <fullName evidence="2">Serine hydrolase</fullName>
    </submittedName>
</protein>
<dbReference type="EMBL" id="MRBO01000014">
    <property type="protein sequence ID" value="KAB2587329.1"/>
    <property type="molecule type" value="Genomic_DNA"/>
</dbReference>
<evidence type="ECO:0000313" key="4">
    <source>
        <dbReference type="EMBL" id="WGV50578.1"/>
    </source>
</evidence>
<name>A0A1F2PWI9_RHOER</name>
<keyword evidence="2" id="KW-0378">Hydrolase</keyword>
<evidence type="ECO:0000259" key="1">
    <source>
        <dbReference type="Pfam" id="PF13354"/>
    </source>
</evidence>
<reference evidence="4" key="3">
    <citation type="submission" date="2023-08" db="EMBL/GenBank/DDBJ databases">
        <title>Isolation and Characterization of Rhodococcus erythropolis MGMM8.</title>
        <authorList>
            <person name="Diabankana R.G.C."/>
            <person name="Afordoanyi D.M."/>
            <person name="Validov S.Z."/>
        </authorList>
    </citation>
    <scope>NUCLEOTIDE SEQUENCE</scope>
    <source>
        <strain evidence="4">MGMM8</strain>
    </source>
</reference>
<organism evidence="2 5">
    <name type="scientific">Rhodococcus erythropolis</name>
    <name type="common">Arthrobacter picolinophilus</name>
    <dbReference type="NCBI Taxonomy" id="1833"/>
    <lineage>
        <taxon>Bacteria</taxon>
        <taxon>Bacillati</taxon>
        <taxon>Actinomycetota</taxon>
        <taxon>Actinomycetes</taxon>
        <taxon>Mycobacteriales</taxon>
        <taxon>Nocardiaceae</taxon>
        <taxon>Rhodococcus</taxon>
        <taxon>Rhodococcus erythropolis group</taxon>
    </lineage>
</organism>
<dbReference type="GeneID" id="57488860"/>
<dbReference type="InterPro" id="IPR045155">
    <property type="entry name" value="Beta-lactam_cat"/>
</dbReference>
<dbReference type="EMBL" id="JAECSB010000083">
    <property type="protein sequence ID" value="MBH5145744.1"/>
    <property type="molecule type" value="Genomic_DNA"/>
</dbReference>
<dbReference type="InterPro" id="IPR000871">
    <property type="entry name" value="Beta-lactam_class-A"/>
</dbReference>
<dbReference type="PANTHER" id="PTHR35333:SF3">
    <property type="entry name" value="BETA-LACTAMASE-TYPE TRANSPEPTIDASE FOLD CONTAINING PROTEIN"/>
    <property type="match status" value="1"/>
</dbReference>
<proteinExistence type="predicted"/>
<dbReference type="AlphaFoldDB" id="A0A1F2PWI9"/>
<evidence type="ECO:0000313" key="5">
    <source>
        <dbReference type="Proteomes" id="UP000325576"/>
    </source>
</evidence>
<dbReference type="Proteomes" id="UP001230933">
    <property type="component" value="Chromosome"/>
</dbReference>
<dbReference type="Pfam" id="PF13354">
    <property type="entry name" value="Beta-lactamase2"/>
    <property type="match status" value="1"/>
</dbReference>
<dbReference type="SUPFAM" id="SSF56601">
    <property type="entry name" value="beta-lactamase/transpeptidase-like"/>
    <property type="match status" value="1"/>
</dbReference>
<feature type="domain" description="Beta-lactamase class A catalytic" evidence="1">
    <location>
        <begin position="28"/>
        <end position="267"/>
    </location>
</feature>
<dbReference type="GO" id="GO:0046677">
    <property type="term" value="P:response to antibiotic"/>
    <property type="evidence" value="ECO:0007669"/>
    <property type="project" value="InterPro"/>
</dbReference>
<sequence length="298" mass="32023">MTETATYVESAQQEIAAVLAEAKTDAFVHARDIDSGEEFGYGADEGVILASVFKIPVVLQYAREVAAGTLDPTEHATVTAEFRSGGIGIGGCADDVTASWRDLALLMMSFSDNAATDFLYERLGLDNIVATLRGLGLEKTNLVRDCRGLFKSVYDDLGVDKGTLLEMPPIEILRTISVMDPARSNSSTPREITMLLAAIWRDEAGPASACEEVRTIMSKQVWPHRLSSGFPDEVTVAAKTGTLGLVRNEAGVVAYPDGKRYAVGVFTKSHELTHRAPKIDASIGTVGRIAVEALRNNS</sequence>
<gene>
    <name evidence="2" type="ORF">BS297_00670</name>
    <name evidence="3" type="ORF">I3517_24405</name>
    <name evidence="4" type="ORF">QIE55_04950</name>
</gene>
<dbReference type="InterPro" id="IPR012338">
    <property type="entry name" value="Beta-lactam/transpept-like"/>
</dbReference>
<dbReference type="Proteomes" id="UP000325576">
    <property type="component" value="Unassembled WGS sequence"/>
</dbReference>
<dbReference type="EMBL" id="CP124545">
    <property type="protein sequence ID" value="WGV50578.1"/>
    <property type="molecule type" value="Genomic_DNA"/>
</dbReference>
<dbReference type="GO" id="GO:0008800">
    <property type="term" value="F:beta-lactamase activity"/>
    <property type="evidence" value="ECO:0007669"/>
    <property type="project" value="InterPro"/>
</dbReference>
<dbReference type="RefSeq" id="WP_020906342.1">
    <property type="nucleotide sequence ID" value="NZ_AP018733.1"/>
</dbReference>
<dbReference type="Gene3D" id="3.40.710.10">
    <property type="entry name" value="DD-peptidase/beta-lactamase superfamily"/>
    <property type="match status" value="1"/>
</dbReference>
<evidence type="ECO:0000313" key="3">
    <source>
        <dbReference type="EMBL" id="MBH5145744.1"/>
    </source>
</evidence>
<evidence type="ECO:0000313" key="6">
    <source>
        <dbReference type="Proteomes" id="UP000627573"/>
    </source>
</evidence>